<keyword evidence="1" id="KW-1133">Transmembrane helix</keyword>
<dbReference type="KEGG" id="dce:O6P33_03665"/>
<keyword evidence="3" id="KW-1185">Reference proteome</keyword>
<keyword evidence="1" id="KW-0472">Membrane</keyword>
<dbReference type="InterPro" id="IPR021813">
    <property type="entry name" value="DUF3392"/>
</dbReference>
<feature type="transmembrane region" description="Helical" evidence="1">
    <location>
        <begin position="86"/>
        <end position="104"/>
    </location>
</feature>
<feature type="transmembrane region" description="Helical" evidence="1">
    <location>
        <begin position="22"/>
        <end position="42"/>
    </location>
</feature>
<reference evidence="2 3" key="1">
    <citation type="submission" date="2022-12" db="EMBL/GenBank/DDBJ databases">
        <title>Coexistence and Characterization of a Novel Tigecycline Resistance gene tet(X) variant and blaNDM-1 in a Pseudomonas caeni Isolate of Chicken Origin.</title>
        <authorList>
            <person name="Lu X."/>
            <person name="Zhang L."/>
            <person name="Li R."/>
            <person name="Wang Z."/>
        </authorList>
    </citation>
    <scope>NUCLEOTIDE SEQUENCE [LARGE SCALE GENOMIC DNA]</scope>
    <source>
        <strain evidence="2 3">CE14</strain>
    </source>
</reference>
<proteinExistence type="predicted"/>
<evidence type="ECO:0000313" key="2">
    <source>
        <dbReference type="EMBL" id="WBE25949.1"/>
    </source>
</evidence>
<dbReference type="RefSeq" id="WP_269818893.1">
    <property type="nucleotide sequence ID" value="NZ_CP114976.1"/>
</dbReference>
<evidence type="ECO:0000256" key="1">
    <source>
        <dbReference type="SAM" id="Phobius"/>
    </source>
</evidence>
<name>A0AAE9VU36_9GAMM</name>
<sequence length="107" mass="11841">MDVLIDLVIALSKWTRLHLSDISLAMMATALVLFGPALNAWVRRSIGHLNFVIRTLIFVLVCAVGYGFAIIYLTPVLASAFSHLNNYTLSPVLLMCFILIGILADRH</sequence>
<feature type="transmembrane region" description="Helical" evidence="1">
    <location>
        <begin position="51"/>
        <end position="74"/>
    </location>
</feature>
<dbReference type="Proteomes" id="UP001212189">
    <property type="component" value="Chromosome"/>
</dbReference>
<dbReference type="EMBL" id="CP114976">
    <property type="protein sequence ID" value="WBE25949.1"/>
    <property type="molecule type" value="Genomic_DNA"/>
</dbReference>
<gene>
    <name evidence="2" type="ORF">O6P33_03665</name>
</gene>
<protein>
    <submittedName>
        <fullName evidence="2">DUF3392 domain-containing protein</fullName>
    </submittedName>
</protein>
<accession>A0AAE9VU36</accession>
<organism evidence="2 3">
    <name type="scientific">Denitrificimonas caeni</name>
    <dbReference type="NCBI Taxonomy" id="521720"/>
    <lineage>
        <taxon>Bacteria</taxon>
        <taxon>Pseudomonadati</taxon>
        <taxon>Pseudomonadota</taxon>
        <taxon>Gammaproteobacteria</taxon>
        <taxon>Pseudomonadales</taxon>
        <taxon>Pseudomonadaceae</taxon>
        <taxon>Denitrificimonas</taxon>
    </lineage>
</organism>
<dbReference type="Pfam" id="PF11872">
    <property type="entry name" value="DUF3392"/>
    <property type="match status" value="1"/>
</dbReference>
<keyword evidence="1" id="KW-0812">Transmembrane</keyword>
<dbReference type="AlphaFoldDB" id="A0AAE9VU36"/>
<evidence type="ECO:0000313" key="3">
    <source>
        <dbReference type="Proteomes" id="UP001212189"/>
    </source>
</evidence>